<dbReference type="PANTHER" id="PTHR16212">
    <property type="entry name" value="FOCADHESIN FAMILY MEMBER"/>
    <property type="match status" value="1"/>
</dbReference>
<dbReference type="AlphaFoldDB" id="A0A8J6BPU3"/>
<evidence type="ECO:0000313" key="3">
    <source>
        <dbReference type="Proteomes" id="UP000770717"/>
    </source>
</evidence>
<dbReference type="OrthoDB" id="6125419at2759"/>
<gene>
    <name evidence="2" type="ORF">GDO78_019147</name>
</gene>
<name>A0A8J6BPU3_ELECQ</name>
<protein>
    <recommendedName>
        <fullName evidence="1">Focadhesin C-terminal domain-containing protein</fullName>
    </recommendedName>
</protein>
<evidence type="ECO:0000259" key="1">
    <source>
        <dbReference type="Pfam" id="PF11229"/>
    </source>
</evidence>
<organism evidence="2 3">
    <name type="scientific">Eleutherodactylus coqui</name>
    <name type="common">Puerto Rican coqui</name>
    <dbReference type="NCBI Taxonomy" id="57060"/>
    <lineage>
        <taxon>Eukaryota</taxon>
        <taxon>Metazoa</taxon>
        <taxon>Chordata</taxon>
        <taxon>Craniata</taxon>
        <taxon>Vertebrata</taxon>
        <taxon>Euteleostomi</taxon>
        <taxon>Amphibia</taxon>
        <taxon>Batrachia</taxon>
        <taxon>Anura</taxon>
        <taxon>Neobatrachia</taxon>
        <taxon>Hyloidea</taxon>
        <taxon>Eleutherodactylidae</taxon>
        <taxon>Eleutherodactylinae</taxon>
        <taxon>Eleutherodactylus</taxon>
        <taxon>Eleutherodactylus</taxon>
    </lineage>
</organism>
<dbReference type="PANTHER" id="PTHR16212:SF4">
    <property type="entry name" value="FOCADHESIN"/>
    <property type="match status" value="1"/>
</dbReference>
<dbReference type="InterPro" id="IPR016024">
    <property type="entry name" value="ARM-type_fold"/>
</dbReference>
<dbReference type="EMBL" id="WNTK01003680">
    <property type="protein sequence ID" value="KAG9464953.1"/>
    <property type="molecule type" value="Genomic_DNA"/>
</dbReference>
<dbReference type="InterPro" id="IPR045163">
    <property type="entry name" value="Focadhesin/RST1"/>
</dbReference>
<dbReference type="Proteomes" id="UP000770717">
    <property type="component" value="Unassembled WGS sequence"/>
</dbReference>
<dbReference type="EMBL" id="WNTK01003680">
    <property type="protein sequence ID" value="KAG9464952.1"/>
    <property type="molecule type" value="Genomic_DNA"/>
</dbReference>
<keyword evidence="3" id="KW-1185">Reference proteome</keyword>
<evidence type="ECO:0000313" key="2">
    <source>
        <dbReference type="EMBL" id="KAG9464953.1"/>
    </source>
</evidence>
<reference evidence="2" key="1">
    <citation type="thesis" date="2020" institute="ProQuest LLC" country="789 East Eisenhower Parkway, Ann Arbor, MI, USA">
        <title>Comparative Genomics and Chromosome Evolution.</title>
        <authorList>
            <person name="Mudd A.B."/>
        </authorList>
    </citation>
    <scope>NUCLEOTIDE SEQUENCE</scope>
    <source>
        <strain evidence="2">HN-11 Male</strain>
        <tissue evidence="2">Kidney and liver</tissue>
    </source>
</reference>
<sequence>MLQKSYSGENTASVTARSCSATALSLLVPVLVVSFKEKVEEILNLLTERLPGRPEADDSQALQVHMGLALGMFISRLCEEKVSDTSGQQINLLIMKSLDALESCCFDSNVEYNIGCILGVGLVLSFMSQSSQTDSRVHVSATLRKLYECLENSYDQSRSVQEVLSYVVAGVSVSAFSAGILGAEEAEQHMNKLKTLTEQNQQLKSEAIQSSSYQNKLNEVIRAITQIINFSGVIGLQTNAAWILGHLHLSSLSSSQSRTSVPPDFGYLPERSVIRALVDFLISAGKKGPEAIPPPLVKVCAMPIAAAADTHQYPPVNWASILASLMRLNFGDEIQKLCVQIAVTQAQTSPNAAVLLGMWVVPPLVYSLNVTTRSYLVTSLPLWMKHVSEDKLQTFADVFITSQFEAQNKTLDMEMSSNILLGLSQAMKLPNPPQHCWSFLCKTIEKLYQLLPDEIQKTNVGLYMEVANCISELQDSEVERICCISQDNILKSTFVRVYLISQGRLPLSYLKEVIEVAMKCKDNQTIIWMLLQTFYQARVRSHQTTGILQRLDWLLDLISYIRNIAYKSAPLQNVLLWKAVDFLLRVFAAAVVAWGDHATPLLLGIHGSWLSGNPESPFSPFSLGKHPMDMLIVNECFTALPASLQSLLAKEPWKEHAQKFVDWMMNLLEGPEEALSEASRAVLTASLFSLRGLPAFKRKAVWTRAYGW</sequence>
<proteinExistence type="predicted"/>
<feature type="domain" description="Focadhesin C-terminal" evidence="1">
    <location>
        <begin position="202"/>
        <end position="708"/>
    </location>
</feature>
<dbReference type="SUPFAM" id="SSF48371">
    <property type="entry name" value="ARM repeat"/>
    <property type="match status" value="1"/>
</dbReference>
<dbReference type="Pfam" id="PF11229">
    <property type="entry name" value="Focadhesin"/>
    <property type="match status" value="1"/>
</dbReference>
<accession>A0A8J6BPU3</accession>
<dbReference type="GO" id="GO:0060147">
    <property type="term" value="P:regulation of post-transcriptional gene silencing"/>
    <property type="evidence" value="ECO:0007669"/>
    <property type="project" value="InterPro"/>
</dbReference>
<comment type="caution">
    <text evidence="2">The sequence shown here is derived from an EMBL/GenBank/DDBJ whole genome shotgun (WGS) entry which is preliminary data.</text>
</comment>
<dbReference type="InterPro" id="IPR021392">
    <property type="entry name" value="Focadhesin_C"/>
</dbReference>